<name>A0AAQ2UU55_OENOE</name>
<evidence type="ECO:0000313" key="6">
    <source>
        <dbReference type="EMBL" id="VDB99152.1"/>
    </source>
</evidence>
<dbReference type="InterPro" id="IPR029044">
    <property type="entry name" value="Nucleotide-diphossugar_trans"/>
</dbReference>
<dbReference type="Proteomes" id="UP000294726">
    <property type="component" value="Chromosome"/>
</dbReference>
<evidence type="ECO:0000256" key="3">
    <source>
        <dbReference type="ARBA" id="ARBA00022676"/>
    </source>
</evidence>
<comment type="similarity">
    <text evidence="2">Belongs to the glycosyltransferase 2 family.</text>
</comment>
<dbReference type="AlphaFoldDB" id="A0AAQ2UU55"/>
<dbReference type="GO" id="GO:0016757">
    <property type="term" value="F:glycosyltransferase activity"/>
    <property type="evidence" value="ECO:0007669"/>
    <property type="project" value="UniProtKB-KW"/>
</dbReference>
<evidence type="ECO:0000313" key="7">
    <source>
        <dbReference type="Proteomes" id="UP000294726"/>
    </source>
</evidence>
<dbReference type="Gene3D" id="3.90.550.10">
    <property type="entry name" value="Spore Coat Polysaccharide Biosynthesis Protein SpsA, Chain A"/>
    <property type="match status" value="1"/>
</dbReference>
<evidence type="ECO:0000256" key="2">
    <source>
        <dbReference type="ARBA" id="ARBA00006739"/>
    </source>
</evidence>
<dbReference type="PANTHER" id="PTHR43179">
    <property type="entry name" value="RHAMNOSYLTRANSFERASE WBBL"/>
    <property type="match status" value="1"/>
</dbReference>
<keyword evidence="4" id="KW-0808">Transferase</keyword>
<comment type="pathway">
    <text evidence="1">Cell wall biogenesis; cell wall polysaccharide biosynthesis.</text>
</comment>
<dbReference type="RefSeq" id="WP_080487290.1">
    <property type="nucleotide sequence ID" value="NZ_LR031358.1"/>
</dbReference>
<feature type="domain" description="Glycosyltransferase 2-like" evidence="5">
    <location>
        <begin position="12"/>
        <end position="172"/>
    </location>
</feature>
<sequence>MEKEIIHTDLGIVTINYLNWRDTVEMIESLKQQSFQLFRIVIVDNYSNNDSFEKLSQLYADDDLVILIRSHENLGFAKANNLGINILKKKYFLYKILVVNNDLIFRDRNYLDKLMKIKYAANVGAVGTNILTSAGFEQNPVYERTNLLRLLEQNWDFFFNPIFHSHHNVFRKISQFLRQLRPEKGDYVRENIFFLHGSAILLTENYLKWSRGFYPKTFLYFEENILKIIFDKTSLKMTFAPISGVYHKEDQSSKLAKQDESFKIKLLSENSRKAIFLKLLPAFFIKRIMSDN</sequence>
<protein>
    <submittedName>
        <fullName evidence="6">Glycosyltransferase</fullName>
    </submittedName>
</protein>
<gene>
    <name evidence="6" type="ORF">OENI_1764</name>
</gene>
<dbReference type="InterPro" id="IPR001173">
    <property type="entry name" value="Glyco_trans_2-like"/>
</dbReference>
<evidence type="ECO:0000256" key="4">
    <source>
        <dbReference type="ARBA" id="ARBA00022679"/>
    </source>
</evidence>
<organism evidence="6 7">
    <name type="scientific">Oenococcus oeni</name>
    <name type="common">Leuconostoc oenos</name>
    <dbReference type="NCBI Taxonomy" id="1247"/>
    <lineage>
        <taxon>Bacteria</taxon>
        <taxon>Bacillati</taxon>
        <taxon>Bacillota</taxon>
        <taxon>Bacilli</taxon>
        <taxon>Lactobacillales</taxon>
        <taxon>Lactobacillaceae</taxon>
        <taxon>Oenococcus</taxon>
    </lineage>
</organism>
<dbReference type="PANTHER" id="PTHR43179:SF12">
    <property type="entry name" value="GALACTOFURANOSYLTRANSFERASE GLFT2"/>
    <property type="match status" value="1"/>
</dbReference>
<dbReference type="EMBL" id="LR031358">
    <property type="protein sequence ID" value="VDB99152.1"/>
    <property type="molecule type" value="Genomic_DNA"/>
</dbReference>
<evidence type="ECO:0000256" key="1">
    <source>
        <dbReference type="ARBA" id="ARBA00004776"/>
    </source>
</evidence>
<dbReference type="Pfam" id="PF00535">
    <property type="entry name" value="Glycos_transf_2"/>
    <property type="match status" value="1"/>
</dbReference>
<dbReference type="SUPFAM" id="SSF53448">
    <property type="entry name" value="Nucleotide-diphospho-sugar transferases"/>
    <property type="match status" value="1"/>
</dbReference>
<reference evidence="6 7" key="1">
    <citation type="submission" date="2018-08" db="EMBL/GenBank/DDBJ databases">
        <authorList>
            <person name="Lorentzen P. G. S. M."/>
        </authorList>
    </citation>
    <scope>NUCLEOTIDE SEQUENCE [LARGE SCALE GENOMIC DNA]</scope>
    <source>
        <strain evidence="6 7">CRBO_1381</strain>
    </source>
</reference>
<proteinExistence type="inferred from homology"/>
<evidence type="ECO:0000259" key="5">
    <source>
        <dbReference type="Pfam" id="PF00535"/>
    </source>
</evidence>
<keyword evidence="3" id="KW-0328">Glycosyltransferase</keyword>
<accession>A0AAQ2UU55</accession>